<protein>
    <submittedName>
        <fullName evidence="2">Two-component system, LytT family, response regulator</fullName>
    </submittedName>
</protein>
<dbReference type="Gene3D" id="2.40.50.1020">
    <property type="entry name" value="LytTr DNA-binding domain"/>
    <property type="match status" value="1"/>
</dbReference>
<accession>A0A1G9UNQ8</accession>
<dbReference type="InterPro" id="IPR007492">
    <property type="entry name" value="LytTR_DNA-bd_dom"/>
</dbReference>
<dbReference type="GO" id="GO:0003677">
    <property type="term" value="F:DNA binding"/>
    <property type="evidence" value="ECO:0007669"/>
    <property type="project" value="InterPro"/>
</dbReference>
<name>A0A1G9UNQ8_9SPHI</name>
<evidence type="ECO:0000313" key="3">
    <source>
        <dbReference type="Proteomes" id="UP000183200"/>
    </source>
</evidence>
<organism evidence="2 3">
    <name type="scientific">Pedobacter steynii</name>
    <dbReference type="NCBI Taxonomy" id="430522"/>
    <lineage>
        <taxon>Bacteria</taxon>
        <taxon>Pseudomonadati</taxon>
        <taxon>Bacteroidota</taxon>
        <taxon>Sphingobacteriia</taxon>
        <taxon>Sphingobacteriales</taxon>
        <taxon>Sphingobacteriaceae</taxon>
        <taxon>Pedobacter</taxon>
    </lineage>
</organism>
<feature type="domain" description="HTH LytTR-type" evidence="1">
    <location>
        <begin position="4"/>
        <end position="102"/>
    </location>
</feature>
<gene>
    <name evidence="2" type="ORF">SAMN05421820_104230</name>
</gene>
<keyword evidence="3" id="KW-1185">Reference proteome</keyword>
<evidence type="ECO:0000259" key="1">
    <source>
        <dbReference type="PROSITE" id="PS50930"/>
    </source>
</evidence>
<sequence>MKKIMIPSHESLRFVSQADIVYCKSDNCYTSIFLNNGEELLVCKSLKKIAQELDALLFVRVNQSYLINKDCIKLIDKKSKFIELINSQRIPFTITISELLSLISVNLV</sequence>
<proteinExistence type="predicted"/>
<dbReference type="Pfam" id="PF04397">
    <property type="entry name" value="LytTR"/>
    <property type="match status" value="1"/>
</dbReference>
<dbReference type="Proteomes" id="UP000183200">
    <property type="component" value="Unassembled WGS sequence"/>
</dbReference>
<reference evidence="3" key="1">
    <citation type="submission" date="2016-10" db="EMBL/GenBank/DDBJ databases">
        <authorList>
            <person name="Varghese N."/>
            <person name="Submissions S."/>
        </authorList>
    </citation>
    <scope>NUCLEOTIDE SEQUENCE [LARGE SCALE GENOMIC DNA]</scope>
    <source>
        <strain evidence="3">DSM 19110</strain>
    </source>
</reference>
<dbReference type="SMART" id="SM00850">
    <property type="entry name" value="LytTR"/>
    <property type="match status" value="1"/>
</dbReference>
<dbReference type="EMBL" id="FNGY01000004">
    <property type="protein sequence ID" value="SDM61550.1"/>
    <property type="molecule type" value="Genomic_DNA"/>
</dbReference>
<dbReference type="RefSeq" id="WP_074607455.1">
    <property type="nucleotide sequence ID" value="NZ_FNGY01000004.1"/>
</dbReference>
<dbReference type="AlphaFoldDB" id="A0A1G9UNQ8"/>
<dbReference type="PROSITE" id="PS50930">
    <property type="entry name" value="HTH_LYTTR"/>
    <property type="match status" value="1"/>
</dbReference>
<evidence type="ECO:0000313" key="2">
    <source>
        <dbReference type="EMBL" id="SDM61550.1"/>
    </source>
</evidence>
<dbReference type="OrthoDB" id="2168082at2"/>